<accession>A0A4Q5N3U2</accession>
<proteinExistence type="predicted"/>
<dbReference type="InterPro" id="IPR036291">
    <property type="entry name" value="NAD(P)-bd_dom_sf"/>
</dbReference>
<protein>
    <submittedName>
        <fullName evidence="3">Gfo/Idh/MocA family oxidoreductase</fullName>
    </submittedName>
</protein>
<comment type="caution">
    <text evidence="3">The sequence shown here is derived from an EMBL/GenBank/DDBJ whole genome shotgun (WGS) entry which is preliminary data.</text>
</comment>
<dbReference type="EMBL" id="SDWW01000001">
    <property type="protein sequence ID" value="RYV52919.1"/>
    <property type="molecule type" value="Genomic_DNA"/>
</dbReference>
<dbReference type="PANTHER" id="PTHR43708">
    <property type="entry name" value="CONSERVED EXPRESSED OXIDOREDUCTASE (EUROFUNG)"/>
    <property type="match status" value="1"/>
</dbReference>
<sequence>MRVGIIGLGSIAQKAYLPVLASLPGVTPVLVTRDPRTLAAIGDAHRIPDRFGSVDDAIAAGLDAALVHTPSPTHPEIASLLLRAGVPVLVDKPLATRYEDARDLVSLAAELDGSLMVGFNRRYAPAYRALADWSDADVVTLTKHRASAPGVARDMVFDDFIHVIDTLRFLVPSTLADLVITTSVADDGRCRRLAVQFTGIDDRLAVGVMSWTAGLTDEVLDVIGDGRRRRVTDLADVEDLVGSARLTRRDGWAPVGRLRGFESMVETFLAAARDGRRLDPTDALVTHEICERVVHHATRPGRGDAAGPE</sequence>
<dbReference type="AlphaFoldDB" id="A0A4Q5N3U2"/>
<organism evidence="3 4">
    <name type="scientific">Pengzhenrongella frigida</name>
    <dbReference type="NCBI Taxonomy" id="1259133"/>
    <lineage>
        <taxon>Bacteria</taxon>
        <taxon>Bacillati</taxon>
        <taxon>Actinomycetota</taxon>
        <taxon>Actinomycetes</taxon>
        <taxon>Micrococcales</taxon>
        <taxon>Pengzhenrongella</taxon>
    </lineage>
</organism>
<feature type="domain" description="YceM-like C-terminal" evidence="2">
    <location>
        <begin position="127"/>
        <end position="238"/>
    </location>
</feature>
<dbReference type="RefSeq" id="WP_130100618.1">
    <property type="nucleotide sequence ID" value="NZ_SDWW01000001.1"/>
</dbReference>
<dbReference type="SUPFAM" id="SSF51735">
    <property type="entry name" value="NAD(P)-binding Rossmann-fold domains"/>
    <property type="match status" value="1"/>
</dbReference>
<dbReference type="SUPFAM" id="SSF55347">
    <property type="entry name" value="Glyceraldehyde-3-phosphate dehydrogenase-like, C-terminal domain"/>
    <property type="match status" value="1"/>
</dbReference>
<dbReference type="OrthoDB" id="256869at2"/>
<evidence type="ECO:0000313" key="3">
    <source>
        <dbReference type="EMBL" id="RYV52919.1"/>
    </source>
</evidence>
<dbReference type="Gene3D" id="3.40.50.720">
    <property type="entry name" value="NAD(P)-binding Rossmann-like Domain"/>
    <property type="match status" value="1"/>
</dbReference>
<dbReference type="InterPro" id="IPR051317">
    <property type="entry name" value="Gfo/Idh/MocA_oxidoreduct"/>
</dbReference>
<dbReference type="InterPro" id="IPR048477">
    <property type="entry name" value="YceM-like_C"/>
</dbReference>
<dbReference type="Gene3D" id="3.30.360.10">
    <property type="entry name" value="Dihydrodipicolinate Reductase, domain 2"/>
    <property type="match status" value="1"/>
</dbReference>
<evidence type="ECO:0000259" key="1">
    <source>
        <dbReference type="Pfam" id="PF01408"/>
    </source>
</evidence>
<dbReference type="Pfam" id="PF21378">
    <property type="entry name" value="YceM-like_C"/>
    <property type="match status" value="1"/>
</dbReference>
<name>A0A4Q5N3U2_9MICO</name>
<dbReference type="Pfam" id="PF01408">
    <property type="entry name" value="GFO_IDH_MocA"/>
    <property type="match status" value="1"/>
</dbReference>
<dbReference type="PANTHER" id="PTHR43708:SF4">
    <property type="entry name" value="OXIDOREDUCTASE YCEM-RELATED"/>
    <property type="match status" value="1"/>
</dbReference>
<dbReference type="GO" id="GO:0000166">
    <property type="term" value="F:nucleotide binding"/>
    <property type="evidence" value="ECO:0007669"/>
    <property type="project" value="InterPro"/>
</dbReference>
<evidence type="ECO:0000259" key="2">
    <source>
        <dbReference type="Pfam" id="PF21378"/>
    </source>
</evidence>
<keyword evidence="4" id="KW-1185">Reference proteome</keyword>
<dbReference type="InterPro" id="IPR000683">
    <property type="entry name" value="Gfo/Idh/MocA-like_OxRdtase_N"/>
</dbReference>
<gene>
    <name evidence="3" type="ORF">EUA98_00020</name>
</gene>
<dbReference type="Proteomes" id="UP000293764">
    <property type="component" value="Unassembled WGS sequence"/>
</dbReference>
<evidence type="ECO:0000313" key="4">
    <source>
        <dbReference type="Proteomes" id="UP000293764"/>
    </source>
</evidence>
<feature type="domain" description="Gfo/Idh/MocA-like oxidoreductase N-terminal" evidence="1">
    <location>
        <begin position="1"/>
        <end position="119"/>
    </location>
</feature>
<reference evidence="3 4" key="1">
    <citation type="submission" date="2019-01" db="EMBL/GenBank/DDBJ databases">
        <title>Novel species of Cellulomonas.</title>
        <authorList>
            <person name="Liu Q."/>
            <person name="Xin Y.-H."/>
        </authorList>
    </citation>
    <scope>NUCLEOTIDE SEQUENCE [LARGE SCALE GENOMIC DNA]</scope>
    <source>
        <strain evidence="3 4">HLT2-17</strain>
    </source>
</reference>